<evidence type="ECO:0000259" key="3">
    <source>
        <dbReference type="Pfam" id="PF24064"/>
    </source>
</evidence>
<feature type="compositionally biased region" description="Polar residues" evidence="2">
    <location>
        <begin position="228"/>
        <end position="241"/>
    </location>
</feature>
<dbReference type="GO" id="GO:1904262">
    <property type="term" value="P:negative regulation of TORC1 signaling"/>
    <property type="evidence" value="ECO:0007669"/>
    <property type="project" value="TreeGrafter"/>
</dbReference>
<gene>
    <name evidence="4" type="ORF">FH972_022266</name>
</gene>
<dbReference type="Pfam" id="PF24064">
    <property type="entry name" value="HTH_NPRL3"/>
    <property type="match status" value="1"/>
</dbReference>
<feature type="region of interest" description="Disordered" evidence="2">
    <location>
        <begin position="50"/>
        <end position="115"/>
    </location>
</feature>
<dbReference type="EMBL" id="VIBQ01000010">
    <property type="protein sequence ID" value="KAB8339333.1"/>
    <property type="molecule type" value="Genomic_DNA"/>
</dbReference>
<feature type="domain" description="GATOR1 complex protein NPRL3 C-terminal HTH" evidence="3">
    <location>
        <begin position="803"/>
        <end position="858"/>
    </location>
</feature>
<feature type="compositionally biased region" description="Polar residues" evidence="2">
    <location>
        <begin position="98"/>
        <end position="115"/>
    </location>
</feature>
<dbReference type="PANTHER" id="PTHR13153:SF5">
    <property type="entry name" value="GATOR COMPLEX PROTEIN NPRL3"/>
    <property type="match status" value="1"/>
</dbReference>
<dbReference type="Pfam" id="PF03666">
    <property type="entry name" value="NPR3"/>
    <property type="match status" value="1"/>
</dbReference>
<evidence type="ECO:0000313" key="5">
    <source>
        <dbReference type="Proteomes" id="UP000327013"/>
    </source>
</evidence>
<proteinExistence type="inferred from homology"/>
<evidence type="ECO:0000256" key="1">
    <source>
        <dbReference type="ARBA" id="ARBA00010546"/>
    </source>
</evidence>
<dbReference type="GO" id="GO:0038202">
    <property type="term" value="P:TORC1 signaling"/>
    <property type="evidence" value="ECO:0007669"/>
    <property type="project" value="TreeGrafter"/>
</dbReference>
<dbReference type="GO" id="GO:0034198">
    <property type="term" value="P:cellular response to amino acid starvation"/>
    <property type="evidence" value="ECO:0007669"/>
    <property type="project" value="TreeGrafter"/>
</dbReference>
<feature type="compositionally biased region" description="Basic and acidic residues" evidence="2">
    <location>
        <begin position="658"/>
        <end position="667"/>
    </location>
</feature>
<feature type="region of interest" description="Disordered" evidence="2">
    <location>
        <begin position="658"/>
        <end position="772"/>
    </location>
</feature>
<dbReference type="GO" id="GO:1990130">
    <property type="term" value="C:GATOR1 complex"/>
    <property type="evidence" value="ECO:0007669"/>
    <property type="project" value="TreeGrafter"/>
</dbReference>
<dbReference type="PANTHER" id="PTHR13153">
    <property type="entry name" value="CGTHBA PROTEIN -14 GENE PROTEIN"/>
    <property type="match status" value="1"/>
</dbReference>
<reference evidence="4 5" key="1">
    <citation type="submission" date="2019-06" db="EMBL/GenBank/DDBJ databases">
        <title>A chromosomal-level reference genome of Carpinus fangiana (Coryloideae, Betulaceae).</title>
        <authorList>
            <person name="Yang X."/>
            <person name="Wang Z."/>
            <person name="Zhang L."/>
            <person name="Hao G."/>
            <person name="Liu J."/>
            <person name="Yang Y."/>
        </authorList>
    </citation>
    <scope>NUCLEOTIDE SEQUENCE [LARGE SCALE GENOMIC DNA]</scope>
    <source>
        <strain evidence="4">Cfa_2016G</strain>
        <tissue evidence="4">Leaf</tissue>
    </source>
</reference>
<accession>A0A5N6KSA0</accession>
<feature type="compositionally biased region" description="Basic and acidic residues" evidence="2">
    <location>
        <begin position="740"/>
        <end position="759"/>
    </location>
</feature>
<evidence type="ECO:0000256" key="2">
    <source>
        <dbReference type="SAM" id="MobiDB-lite"/>
    </source>
</evidence>
<dbReference type="AlphaFoldDB" id="A0A5N6KSA0"/>
<dbReference type="OrthoDB" id="434783at2759"/>
<dbReference type="GO" id="GO:0010508">
    <property type="term" value="P:positive regulation of autophagy"/>
    <property type="evidence" value="ECO:0007669"/>
    <property type="project" value="TreeGrafter"/>
</dbReference>
<dbReference type="InterPro" id="IPR005365">
    <property type="entry name" value="Npr3"/>
</dbReference>
<feature type="compositionally biased region" description="Polar residues" evidence="2">
    <location>
        <begin position="680"/>
        <end position="695"/>
    </location>
</feature>
<feature type="compositionally biased region" description="Acidic residues" evidence="2">
    <location>
        <begin position="76"/>
        <end position="90"/>
    </location>
</feature>
<feature type="region of interest" description="Disordered" evidence="2">
    <location>
        <begin position="1"/>
        <end position="35"/>
    </location>
</feature>
<feature type="compositionally biased region" description="Polar residues" evidence="2">
    <location>
        <begin position="718"/>
        <end position="736"/>
    </location>
</feature>
<keyword evidence="5" id="KW-1185">Reference proteome</keyword>
<name>A0A5N6KSA0_9ROSI</name>
<dbReference type="Proteomes" id="UP000327013">
    <property type="component" value="Unassembled WGS sequence"/>
</dbReference>
<sequence length="871" mass="94931">MSTTGLLPNGGDVAGDPDTARPALQVPERPLPPNPSILALFIVTRSGSGPRIIAHYPPAPSLSTDSGDVTVPDGYLSDEEALTDSGDEDNETHAWSDDNPSTSAKEARSMASNPSKEYYEGGYSFYDTVDDLTSNDSPRKKVTEEEKQSGWDKLFGYSTDSLAKLLAPNSQSWHMNRLEVSMGGRTFVGCPAYRFTDAKWKRPRTPKVGLERHATDSTNAASGRGDNDTQANKQDTETSSGPLIKPYPGDGNESEVPETPDSAAAEKPAFLSTHQEHSPPPELLSSSTPSNYSAASSNSSSSLTMFTVVAVVSPPSLEHQLRVEEHFQFVVKPLCSTLKRLQRRDGYIESQSRMLEKAMGEARERGLSYEEAWQRAASICTLAKTLRTAYDSISASRVAHLSFKTSSVVDVSIQIPLPTSTPFAPTPMTTQIPGLAVSSAVYTASGPATINAPLTTVDSISPHAALLLLHENQDLLAKQLASSPLTSTNGMSGPMSYFVRNVSPRKTLLQLSKLYHVPLNHVQLLAGLLIRWRYARPITPLHTSNAYIVSPNAQWNDLAAAREAFARRFSTLPEMVLILSKLSGTGRTASLVPWSSLIPSSDHKEPYMEMLAWLMRGGWVTQLRTFAWIRISPAVKQSVAEQRHRELDELAKADNLETAVDDSHTDGGADDLSAFGTPQRRPSSGEYGNSGTSGHASGLMPHHLKSHLLPPGRPVSEAGSTGSNRTTFRVTSSGGPQNLHHPDSGHDRRKRSSESHDASARPATAAGSGSMMHRLAKRTSLELLEADANEPTILLEPARLNNVQARWVEHIRQSFADERLRAAWPRLVKYFDGRHALQEIAVMEGWKRKAVTQLLAAVVREGDCLVVVRHW</sequence>
<comment type="similarity">
    <text evidence="1">Belongs to the NPR3 family.</text>
</comment>
<dbReference type="InterPro" id="IPR056603">
    <property type="entry name" value="HTH_NPRL3"/>
</dbReference>
<protein>
    <recommendedName>
        <fullName evidence="3">GATOR1 complex protein NPRL3 C-terminal HTH domain-containing protein</fullName>
    </recommendedName>
</protein>
<organism evidence="4 5">
    <name type="scientific">Carpinus fangiana</name>
    <dbReference type="NCBI Taxonomy" id="176857"/>
    <lineage>
        <taxon>Eukaryota</taxon>
        <taxon>Viridiplantae</taxon>
        <taxon>Streptophyta</taxon>
        <taxon>Embryophyta</taxon>
        <taxon>Tracheophyta</taxon>
        <taxon>Spermatophyta</taxon>
        <taxon>Magnoliopsida</taxon>
        <taxon>eudicotyledons</taxon>
        <taxon>Gunneridae</taxon>
        <taxon>Pentapetalae</taxon>
        <taxon>rosids</taxon>
        <taxon>fabids</taxon>
        <taxon>Fagales</taxon>
        <taxon>Betulaceae</taxon>
        <taxon>Carpinus</taxon>
    </lineage>
</organism>
<feature type="compositionally biased region" description="Low complexity" evidence="2">
    <location>
        <begin position="283"/>
        <end position="298"/>
    </location>
</feature>
<comment type="caution">
    <text evidence="4">The sequence shown here is derived from an EMBL/GenBank/DDBJ whole genome shotgun (WGS) entry which is preliminary data.</text>
</comment>
<evidence type="ECO:0000313" key="4">
    <source>
        <dbReference type="EMBL" id="KAB8339333.1"/>
    </source>
</evidence>
<feature type="region of interest" description="Disordered" evidence="2">
    <location>
        <begin position="204"/>
        <end position="298"/>
    </location>
</feature>